<comment type="caution">
    <text evidence="1">The sequence shown here is derived from an EMBL/GenBank/DDBJ whole genome shotgun (WGS) entry which is preliminary data.</text>
</comment>
<dbReference type="RefSeq" id="WP_284724329.1">
    <property type="nucleotide sequence ID" value="NZ_FXTU01000004.1"/>
</dbReference>
<dbReference type="EMBL" id="FXTU01000004">
    <property type="protein sequence ID" value="SMP22249.1"/>
    <property type="molecule type" value="Genomic_DNA"/>
</dbReference>
<keyword evidence="2" id="KW-1185">Reference proteome</keyword>
<dbReference type="AlphaFoldDB" id="A0AA45WQ21"/>
<name>A0AA45WQ21_9BACL</name>
<sequence length="203" mass="23108">MAIRVWRYNYGLGTIYAELDKSKTSMMDIIQKAFSIAEDFGYIYRVAVSTESIGEDAFVETYNLQGVGSFEPIHQLHITTKAPTEEFLTFIKKHPDVNELCFTLSTTGINDKGQTVLIGGAVDLIIYLNTDEEWGMNIFINTDIFVPLSRVKDACTEAMAETNAPVLKRLLENCLTLFPVTEWEWLDTLYYTETYLNLSVKNK</sequence>
<protein>
    <submittedName>
        <fullName evidence="1">Uncharacterized protein</fullName>
    </submittedName>
</protein>
<organism evidence="1 2">
    <name type="scientific">Laceyella tengchongensis</name>
    <dbReference type="NCBI Taxonomy" id="574699"/>
    <lineage>
        <taxon>Bacteria</taxon>
        <taxon>Bacillati</taxon>
        <taxon>Bacillota</taxon>
        <taxon>Bacilli</taxon>
        <taxon>Bacillales</taxon>
        <taxon>Thermoactinomycetaceae</taxon>
        <taxon>Laceyella</taxon>
    </lineage>
</organism>
<evidence type="ECO:0000313" key="2">
    <source>
        <dbReference type="Proteomes" id="UP001157946"/>
    </source>
</evidence>
<proteinExistence type="predicted"/>
<dbReference type="Proteomes" id="UP001157946">
    <property type="component" value="Unassembled WGS sequence"/>
</dbReference>
<reference evidence="1" key="1">
    <citation type="submission" date="2017-05" db="EMBL/GenBank/DDBJ databases">
        <authorList>
            <person name="Varghese N."/>
            <person name="Submissions S."/>
        </authorList>
    </citation>
    <scope>NUCLEOTIDE SEQUENCE</scope>
    <source>
        <strain evidence="1">DSM 45262</strain>
    </source>
</reference>
<gene>
    <name evidence="1" type="ORF">SAMN06265361_10424</name>
</gene>
<evidence type="ECO:0000313" key="1">
    <source>
        <dbReference type="EMBL" id="SMP22249.1"/>
    </source>
</evidence>
<accession>A0AA45WQ21</accession>